<dbReference type="Proteomes" id="UP000887580">
    <property type="component" value="Unplaced"/>
</dbReference>
<protein>
    <submittedName>
        <fullName evidence="2">Solute carrier family 3 member 2 N-terminal domain-containing protein</fullName>
    </submittedName>
</protein>
<evidence type="ECO:0000313" key="2">
    <source>
        <dbReference type="WBParaSite" id="PS1159_v2.g22304.t1"/>
    </source>
</evidence>
<accession>A0AC35FZK7</accession>
<name>A0AC35FZK7_9BILA</name>
<dbReference type="WBParaSite" id="PS1159_v2.g22304.t1">
    <property type="protein sequence ID" value="PS1159_v2.g22304.t1"/>
    <property type="gene ID" value="PS1159_v2.g22304"/>
</dbReference>
<organism evidence="1 2">
    <name type="scientific">Panagrolaimus sp. PS1159</name>
    <dbReference type="NCBI Taxonomy" id="55785"/>
    <lineage>
        <taxon>Eukaryota</taxon>
        <taxon>Metazoa</taxon>
        <taxon>Ecdysozoa</taxon>
        <taxon>Nematoda</taxon>
        <taxon>Chromadorea</taxon>
        <taxon>Rhabditida</taxon>
        <taxon>Tylenchina</taxon>
        <taxon>Panagrolaimomorpha</taxon>
        <taxon>Panagrolaimoidea</taxon>
        <taxon>Panagrolaimidae</taxon>
        <taxon>Panagrolaimus</taxon>
    </lineage>
</organism>
<proteinExistence type="predicted"/>
<evidence type="ECO:0000313" key="1">
    <source>
        <dbReference type="Proteomes" id="UP000887580"/>
    </source>
</evidence>
<reference evidence="2" key="1">
    <citation type="submission" date="2022-11" db="UniProtKB">
        <authorList>
            <consortium name="WormBaseParasite"/>
        </authorList>
    </citation>
    <scope>IDENTIFICATION</scope>
</reference>
<sequence length="166" mass="18776">MFQHMAESRRMIERGHKTDSYISAVSGNPVPITLPKTDATQKEAFLIQEQSSEPKPVGLTSDELQYYKNDSFWKTLRRILFILFWLTWILLFCIAILLITRSPGYFDGISAKLTQLRQIGINGIFPRPFISAEESALGAIDYKSVADSIGGFTQAQKFINEAHKEG</sequence>